<dbReference type="AlphaFoldDB" id="A0A1I1KW95"/>
<dbReference type="Proteomes" id="UP000231644">
    <property type="component" value="Unassembled WGS sequence"/>
</dbReference>
<organism evidence="1 2">
    <name type="scientific">Pseudooceanicola nitratireducens</name>
    <dbReference type="NCBI Taxonomy" id="517719"/>
    <lineage>
        <taxon>Bacteria</taxon>
        <taxon>Pseudomonadati</taxon>
        <taxon>Pseudomonadota</taxon>
        <taxon>Alphaproteobacteria</taxon>
        <taxon>Rhodobacterales</taxon>
        <taxon>Paracoccaceae</taxon>
        <taxon>Pseudooceanicola</taxon>
    </lineage>
</organism>
<dbReference type="CDD" id="cd08054">
    <property type="entry name" value="gp6"/>
    <property type="match status" value="1"/>
</dbReference>
<protein>
    <recommendedName>
        <fullName evidence="3">Phage gp6-like head-tail connector protein</fullName>
    </recommendedName>
</protein>
<reference evidence="1 2" key="1">
    <citation type="submission" date="2016-10" db="EMBL/GenBank/DDBJ databases">
        <authorList>
            <person name="de Groot N.N."/>
        </authorList>
    </citation>
    <scope>NUCLEOTIDE SEQUENCE [LARGE SCALE GENOMIC DNA]</scope>
    <source>
        <strain evidence="1 2">DSM 29619</strain>
    </source>
</reference>
<gene>
    <name evidence="1" type="ORF">SAMN05421762_1665</name>
</gene>
<evidence type="ECO:0008006" key="3">
    <source>
        <dbReference type="Google" id="ProtNLM"/>
    </source>
</evidence>
<dbReference type="OrthoDB" id="8478788at2"/>
<keyword evidence="2" id="KW-1185">Reference proteome</keyword>
<dbReference type="NCBIfam" id="TIGR02215">
    <property type="entry name" value="phage_chp_gp8"/>
    <property type="match status" value="1"/>
</dbReference>
<evidence type="ECO:0000313" key="1">
    <source>
        <dbReference type="EMBL" id="SFC65064.1"/>
    </source>
</evidence>
<name>A0A1I1KW95_9RHOB</name>
<dbReference type="InterPro" id="IPR011738">
    <property type="entry name" value="Phage_CHP"/>
</dbReference>
<dbReference type="STRING" id="517719.SAMN05421762_1665"/>
<dbReference type="RefSeq" id="WP_093451679.1">
    <property type="nucleotide sequence ID" value="NZ_FNZG01000003.1"/>
</dbReference>
<proteinExistence type="predicted"/>
<accession>A0A1I1KW95</accession>
<sequence length="198" mass="22010">MLIEESEILLADLPVEAFKAHLRLGRGFSGDTVQDSVLESFLRAAIASVEGRCGKALMIRTFIWTLPFWQDDLRQVFPIGPVQEVLELALLDAAEQPTVVDPARFRLEKDMHFPALNGRSAGLPNPPADGSIRVRFTAGYGATWDEVPRDLAQAVMLQGAHYYEHREATGLGEGCAPFGVISLTERYRPMRIFTRGRV</sequence>
<dbReference type="Gene3D" id="1.10.3230.30">
    <property type="entry name" value="Phage gp6-like head-tail connector protein"/>
    <property type="match status" value="1"/>
</dbReference>
<evidence type="ECO:0000313" key="2">
    <source>
        <dbReference type="Proteomes" id="UP000231644"/>
    </source>
</evidence>
<dbReference type="EMBL" id="FOLX01000001">
    <property type="protein sequence ID" value="SFC65064.1"/>
    <property type="molecule type" value="Genomic_DNA"/>
</dbReference>